<dbReference type="SUPFAM" id="SSF49464">
    <property type="entry name" value="Carboxypeptidase regulatory domain-like"/>
    <property type="match status" value="1"/>
</dbReference>
<evidence type="ECO:0000256" key="1">
    <source>
        <dbReference type="SAM" id="SignalP"/>
    </source>
</evidence>
<dbReference type="Proteomes" id="UP000291117">
    <property type="component" value="Unassembled WGS sequence"/>
</dbReference>
<reference evidence="2 3" key="1">
    <citation type="submission" date="2019-02" db="EMBL/GenBank/DDBJ databases">
        <title>Pedobacter sp. RP-3-8 sp. nov., isolated from Arctic soil.</title>
        <authorList>
            <person name="Dahal R.H."/>
        </authorList>
    </citation>
    <scope>NUCLEOTIDE SEQUENCE [LARGE SCALE GENOMIC DNA]</scope>
    <source>
        <strain evidence="2 3">RP-3-8</strain>
    </source>
</reference>
<keyword evidence="3" id="KW-1185">Reference proteome</keyword>
<dbReference type="RefSeq" id="WP_131610365.1">
    <property type="nucleotide sequence ID" value="NZ_SJSM01000011.1"/>
</dbReference>
<gene>
    <name evidence="2" type="ORF">EZ444_17100</name>
</gene>
<protein>
    <recommendedName>
        <fullName evidence="4">Carboxypeptidase-like regulatory domain-containing protein</fullName>
    </recommendedName>
</protein>
<evidence type="ECO:0000313" key="2">
    <source>
        <dbReference type="EMBL" id="TCC94713.1"/>
    </source>
</evidence>
<comment type="caution">
    <text evidence="2">The sequence shown here is derived from an EMBL/GenBank/DDBJ whole genome shotgun (WGS) entry which is preliminary data.</text>
</comment>
<feature type="chain" id="PRO_5020540706" description="Carboxypeptidase-like regulatory domain-containing protein" evidence="1">
    <location>
        <begin position="22"/>
        <end position="243"/>
    </location>
</feature>
<evidence type="ECO:0008006" key="4">
    <source>
        <dbReference type="Google" id="ProtNLM"/>
    </source>
</evidence>
<accession>A0A4R0N5U2</accession>
<organism evidence="2 3">
    <name type="scientific">Pedobacter hiemivivus</name>
    <dbReference type="NCBI Taxonomy" id="2530454"/>
    <lineage>
        <taxon>Bacteria</taxon>
        <taxon>Pseudomonadati</taxon>
        <taxon>Bacteroidota</taxon>
        <taxon>Sphingobacteriia</taxon>
        <taxon>Sphingobacteriales</taxon>
        <taxon>Sphingobacteriaceae</taxon>
        <taxon>Pedobacter</taxon>
    </lineage>
</organism>
<dbReference type="AlphaFoldDB" id="A0A4R0N5U2"/>
<feature type="signal peptide" evidence="1">
    <location>
        <begin position="1"/>
        <end position="21"/>
    </location>
</feature>
<keyword evidence="1" id="KW-0732">Signal</keyword>
<name>A0A4R0N5U2_9SPHI</name>
<sequence>MRVFKSSLIISSFLFFLTASAQNSDQLSGRIVDEANHSMPYVSLKIGSSTSSMTNPDGDFSLRIPAGTTGQIIVSCIGYETQYIPIQQLSNPVTIKMKSVVSRLQEVKIFALNGEAIIRKAMRNITQNYPVTAFESTGFYREVAKIDDNYLSFAEASLQILNPGYQHIKEKDRIIINRERNLKRVGDSAVDNPFHAAVKGVPYVVLANDLLAFLQRPLLMLLGYHFQKTNEMISLRYSMNGDK</sequence>
<dbReference type="EMBL" id="SJSM01000011">
    <property type="protein sequence ID" value="TCC94713.1"/>
    <property type="molecule type" value="Genomic_DNA"/>
</dbReference>
<evidence type="ECO:0000313" key="3">
    <source>
        <dbReference type="Proteomes" id="UP000291117"/>
    </source>
</evidence>
<dbReference type="InterPro" id="IPR008969">
    <property type="entry name" value="CarboxyPept-like_regulatory"/>
</dbReference>
<dbReference type="Pfam" id="PF13715">
    <property type="entry name" value="CarbopepD_reg_2"/>
    <property type="match status" value="1"/>
</dbReference>
<dbReference type="OrthoDB" id="668629at2"/>
<proteinExistence type="predicted"/>